<gene>
    <name evidence="4" type="ORF">ACFO4E_04105</name>
</gene>
<accession>A0ABV9DSL8</accession>
<evidence type="ECO:0000259" key="3">
    <source>
        <dbReference type="Pfam" id="PF02517"/>
    </source>
</evidence>
<evidence type="ECO:0000256" key="1">
    <source>
        <dbReference type="SAM" id="MobiDB-lite"/>
    </source>
</evidence>
<keyword evidence="5" id="KW-1185">Reference proteome</keyword>
<reference evidence="5" key="1">
    <citation type="journal article" date="2019" name="Int. J. Syst. Evol. Microbiol.">
        <title>The Global Catalogue of Microorganisms (GCM) 10K type strain sequencing project: providing services to taxonomists for standard genome sequencing and annotation.</title>
        <authorList>
            <consortium name="The Broad Institute Genomics Platform"/>
            <consortium name="The Broad Institute Genome Sequencing Center for Infectious Disease"/>
            <person name="Wu L."/>
            <person name="Ma J."/>
        </authorList>
    </citation>
    <scope>NUCLEOTIDE SEQUENCE [LARGE SCALE GENOMIC DNA]</scope>
    <source>
        <strain evidence="5">XZYJ18</strain>
    </source>
</reference>
<feature type="transmembrane region" description="Helical" evidence="2">
    <location>
        <begin position="253"/>
        <end position="273"/>
    </location>
</feature>
<feature type="transmembrane region" description="Helical" evidence="2">
    <location>
        <begin position="126"/>
        <end position="148"/>
    </location>
</feature>
<dbReference type="Proteomes" id="UP001595923">
    <property type="component" value="Unassembled WGS sequence"/>
</dbReference>
<sequence length="326" mass="34549">MGTNQNHPTSMPTMRSPTDSSDTPLFFTHLRLGWRRAIAVIVALMAVFFALQFLPGLIVAGVLAANGATQLGDDPARLVGHPLMIMAANISLGLMIPATLLIMAWMGGVPWRRVLAVGRRFSWRRLLTTTATAFPVFALGIWVTALLLPGSYGAFALTGATAVMLAVIVFTLPLAAAAEEIVFRGGIGPAVGSGAGGEKLAATVGLLVSTMVFTVVHFSADPWLVLYQLWIGLTAGLLAIITRGLEASIALHVAHNVVLFAASTLFASDGLVIDRSATGDATNMTVTLTLIPCHIAVLAIAYLMERRRRADRPLLPARAQPDDHAR</sequence>
<feature type="domain" description="CAAX prenyl protease 2/Lysostaphin resistance protein A-like" evidence="3">
    <location>
        <begin position="165"/>
        <end position="258"/>
    </location>
</feature>
<evidence type="ECO:0000256" key="2">
    <source>
        <dbReference type="SAM" id="Phobius"/>
    </source>
</evidence>
<dbReference type="InterPro" id="IPR003675">
    <property type="entry name" value="Rce1/LyrA-like_dom"/>
</dbReference>
<organism evidence="4 5">
    <name type="scientific">Nocardiopsis mangrovi</name>
    <dbReference type="NCBI Taxonomy" id="1179818"/>
    <lineage>
        <taxon>Bacteria</taxon>
        <taxon>Bacillati</taxon>
        <taxon>Actinomycetota</taxon>
        <taxon>Actinomycetes</taxon>
        <taxon>Streptosporangiales</taxon>
        <taxon>Nocardiopsidaceae</taxon>
        <taxon>Nocardiopsis</taxon>
    </lineage>
</organism>
<dbReference type="EC" id="3.4.-.-" evidence="4"/>
<feature type="transmembrane region" description="Helical" evidence="2">
    <location>
        <begin position="224"/>
        <end position="241"/>
    </location>
</feature>
<keyword evidence="2" id="KW-0472">Membrane</keyword>
<feature type="transmembrane region" description="Helical" evidence="2">
    <location>
        <begin position="83"/>
        <end position="105"/>
    </location>
</feature>
<feature type="region of interest" description="Disordered" evidence="1">
    <location>
        <begin position="1"/>
        <end position="20"/>
    </location>
</feature>
<protein>
    <submittedName>
        <fullName evidence="4">CPBP family intramembrane glutamic endopeptidase</fullName>
        <ecNumber evidence="4">3.4.-.-</ecNumber>
    </submittedName>
</protein>
<proteinExistence type="predicted"/>
<dbReference type="RefSeq" id="WP_378571660.1">
    <property type="nucleotide sequence ID" value="NZ_JBHSFQ010000003.1"/>
</dbReference>
<keyword evidence="2" id="KW-1133">Transmembrane helix</keyword>
<feature type="transmembrane region" description="Helical" evidence="2">
    <location>
        <begin position="37"/>
        <end position="63"/>
    </location>
</feature>
<feature type="transmembrane region" description="Helical" evidence="2">
    <location>
        <begin position="285"/>
        <end position="304"/>
    </location>
</feature>
<feature type="transmembrane region" description="Helical" evidence="2">
    <location>
        <begin position="154"/>
        <end position="178"/>
    </location>
</feature>
<dbReference type="EMBL" id="JBHSFQ010000003">
    <property type="protein sequence ID" value="MFC4561038.1"/>
    <property type="molecule type" value="Genomic_DNA"/>
</dbReference>
<name>A0ABV9DSL8_9ACTN</name>
<comment type="caution">
    <text evidence="4">The sequence shown here is derived from an EMBL/GenBank/DDBJ whole genome shotgun (WGS) entry which is preliminary data.</text>
</comment>
<dbReference type="Pfam" id="PF02517">
    <property type="entry name" value="Rce1-like"/>
    <property type="match status" value="1"/>
</dbReference>
<keyword evidence="2" id="KW-0812">Transmembrane</keyword>
<evidence type="ECO:0000313" key="5">
    <source>
        <dbReference type="Proteomes" id="UP001595923"/>
    </source>
</evidence>
<keyword evidence="4" id="KW-0378">Hydrolase</keyword>
<evidence type="ECO:0000313" key="4">
    <source>
        <dbReference type="EMBL" id="MFC4561038.1"/>
    </source>
</evidence>
<dbReference type="GO" id="GO:0016787">
    <property type="term" value="F:hydrolase activity"/>
    <property type="evidence" value="ECO:0007669"/>
    <property type="project" value="UniProtKB-KW"/>
</dbReference>